<evidence type="ECO:0000256" key="2">
    <source>
        <dbReference type="ARBA" id="ARBA00022692"/>
    </source>
</evidence>
<gene>
    <name evidence="7" type="ORF">ZT3D7_G520</name>
</gene>
<sequence length="341" mass="36012">MSLQAPRLKHQLWRRVSSQRYRIMATGNNDIAVDNLISALGAAASAANVPTPAMAQLPSAEAVSVLISALPSDVVASIQSEFGALRTPAPTPAPTSVAQSTPSSPSSTIPTSSQSTPTSSDFSSSSTTASSFTFSSSTISSTSSATPTSSAGASTHNGQKSHNKAAVAGIASGIIAGAVLLILLAAFLFKCRKEGYQWFCCCCGKKKQHPRPSRPYPQSAWLYDARPSPPDSLRRGAAESSDDALLPTRRHDEMRERDRVPDRFASPTRPARPSSPLLSPPKNPGRTASPILSSHSRIRMVPSSPRSSEVDARRAVKTTVAPAWGQGAKPMQATVEEYHAH</sequence>
<evidence type="ECO:0000256" key="4">
    <source>
        <dbReference type="ARBA" id="ARBA00023136"/>
    </source>
</evidence>
<evidence type="ECO:0000256" key="3">
    <source>
        <dbReference type="ARBA" id="ARBA00022989"/>
    </source>
</evidence>
<feature type="compositionally biased region" description="Low complexity" evidence="5">
    <location>
        <begin position="94"/>
        <end position="155"/>
    </location>
</feature>
<dbReference type="EMBL" id="LT853692">
    <property type="protein sequence ID" value="SMQ45376.1"/>
    <property type="molecule type" value="Genomic_DNA"/>
</dbReference>
<feature type="compositionally biased region" description="Basic and acidic residues" evidence="5">
    <location>
        <begin position="249"/>
        <end position="262"/>
    </location>
</feature>
<proteinExistence type="predicted"/>
<reference evidence="7 8" key="1">
    <citation type="submission" date="2016-06" db="EMBL/GenBank/DDBJ databases">
        <authorList>
            <person name="Kjaerup R.B."/>
            <person name="Dalgaard T.S."/>
            <person name="Juul-Madsen H.R."/>
        </authorList>
    </citation>
    <scope>NUCLEOTIDE SEQUENCE [LARGE SCALE GENOMIC DNA]</scope>
</reference>
<keyword evidence="8" id="KW-1185">Reference proteome</keyword>
<keyword evidence="2 6" id="KW-0812">Transmembrane</keyword>
<dbReference type="GO" id="GO:0071944">
    <property type="term" value="C:cell periphery"/>
    <property type="evidence" value="ECO:0007669"/>
    <property type="project" value="UniProtKB-ARBA"/>
</dbReference>
<dbReference type="InterPro" id="IPR051694">
    <property type="entry name" value="Immunoregulatory_rcpt-like"/>
</dbReference>
<evidence type="ECO:0000256" key="6">
    <source>
        <dbReference type="SAM" id="Phobius"/>
    </source>
</evidence>
<feature type="region of interest" description="Disordered" evidence="5">
    <location>
        <begin position="86"/>
        <end position="159"/>
    </location>
</feature>
<dbReference type="STRING" id="1276538.A0A1X7RD81"/>
<keyword evidence="4 6" id="KW-0472">Membrane</keyword>
<keyword evidence="3 6" id="KW-1133">Transmembrane helix</keyword>
<name>A0A1X7RD81_ZYMT9</name>
<feature type="region of interest" description="Disordered" evidence="5">
    <location>
        <begin position="206"/>
        <end position="341"/>
    </location>
</feature>
<dbReference type="Proteomes" id="UP000215127">
    <property type="component" value="Chromosome 1"/>
</dbReference>
<evidence type="ECO:0000256" key="1">
    <source>
        <dbReference type="ARBA" id="ARBA00004167"/>
    </source>
</evidence>
<evidence type="ECO:0000313" key="8">
    <source>
        <dbReference type="Proteomes" id="UP000215127"/>
    </source>
</evidence>
<organism evidence="7 8">
    <name type="scientific">Zymoseptoria tritici (strain ST99CH_3D7)</name>
    <dbReference type="NCBI Taxonomy" id="1276538"/>
    <lineage>
        <taxon>Eukaryota</taxon>
        <taxon>Fungi</taxon>
        <taxon>Dikarya</taxon>
        <taxon>Ascomycota</taxon>
        <taxon>Pezizomycotina</taxon>
        <taxon>Dothideomycetes</taxon>
        <taxon>Dothideomycetidae</taxon>
        <taxon>Mycosphaerellales</taxon>
        <taxon>Mycosphaerellaceae</taxon>
        <taxon>Zymoseptoria</taxon>
    </lineage>
</organism>
<accession>A0A1X7RD81</accession>
<dbReference type="AlphaFoldDB" id="A0A1X7RD81"/>
<evidence type="ECO:0000256" key="5">
    <source>
        <dbReference type="SAM" id="MobiDB-lite"/>
    </source>
</evidence>
<feature type="compositionally biased region" description="Low complexity" evidence="5">
    <location>
        <begin position="265"/>
        <end position="277"/>
    </location>
</feature>
<evidence type="ECO:0000313" key="7">
    <source>
        <dbReference type="EMBL" id="SMQ45376.1"/>
    </source>
</evidence>
<feature type="transmembrane region" description="Helical" evidence="6">
    <location>
        <begin position="165"/>
        <end position="189"/>
    </location>
</feature>
<dbReference type="GO" id="GO:0016020">
    <property type="term" value="C:membrane"/>
    <property type="evidence" value="ECO:0007669"/>
    <property type="project" value="UniProtKB-SubCell"/>
</dbReference>
<comment type="subcellular location">
    <subcellularLocation>
        <location evidence="1">Membrane</location>
        <topology evidence="1">Single-pass membrane protein</topology>
    </subcellularLocation>
</comment>
<protein>
    <submittedName>
        <fullName evidence="7">Uncharacterized protein</fullName>
    </submittedName>
</protein>
<dbReference type="PANTHER" id="PTHR15549">
    <property type="entry name" value="PAIRED IMMUNOGLOBULIN-LIKE TYPE 2 RECEPTOR"/>
    <property type="match status" value="1"/>
</dbReference>